<gene>
    <name evidence="2" type="ORF">PCAMFM013_S003g000037</name>
</gene>
<keyword evidence="1" id="KW-0732">Signal</keyword>
<dbReference type="EMBL" id="HG793136">
    <property type="protein sequence ID" value="CRL19246.1"/>
    <property type="molecule type" value="Genomic_DNA"/>
</dbReference>
<name>A0A0G4NYX0_PENC3</name>
<feature type="chain" id="PRO_5005194895" evidence="1">
    <location>
        <begin position="20"/>
        <end position="82"/>
    </location>
</feature>
<protein>
    <submittedName>
        <fullName evidence="2">EGF-like region, conserved site</fullName>
    </submittedName>
</protein>
<evidence type="ECO:0000313" key="2">
    <source>
        <dbReference type="EMBL" id="CRL19246.1"/>
    </source>
</evidence>
<dbReference type="AlphaFoldDB" id="A0A0G4NYX0"/>
<organism evidence="2 3">
    <name type="scientific">Penicillium camemberti (strain FM 013)</name>
    <dbReference type="NCBI Taxonomy" id="1429867"/>
    <lineage>
        <taxon>Eukaryota</taxon>
        <taxon>Fungi</taxon>
        <taxon>Dikarya</taxon>
        <taxon>Ascomycota</taxon>
        <taxon>Pezizomycotina</taxon>
        <taxon>Eurotiomycetes</taxon>
        <taxon>Eurotiomycetidae</taxon>
        <taxon>Eurotiales</taxon>
        <taxon>Aspergillaceae</taxon>
        <taxon>Penicillium</taxon>
    </lineage>
</organism>
<evidence type="ECO:0000256" key="1">
    <source>
        <dbReference type="SAM" id="SignalP"/>
    </source>
</evidence>
<proteinExistence type="predicted"/>
<feature type="signal peptide" evidence="1">
    <location>
        <begin position="1"/>
        <end position="19"/>
    </location>
</feature>
<accession>A0A0G4NYX0</accession>
<keyword evidence="3" id="KW-1185">Reference proteome</keyword>
<sequence>MKLSIAILTAFVGFSMAFAVPNAKDVSEQAVADGKHSLVQRNVYCPSNKPTECCGCSGGFGTCINYSCVCQGCVVSVSPDIR</sequence>
<reference evidence="2 3" key="1">
    <citation type="journal article" date="2014" name="Nat. Commun.">
        <title>Multiple recent horizontal transfers of a large genomic region in cheese making fungi.</title>
        <authorList>
            <person name="Cheeseman K."/>
            <person name="Ropars J."/>
            <person name="Renault P."/>
            <person name="Dupont J."/>
            <person name="Gouzy J."/>
            <person name="Branca A."/>
            <person name="Abraham A.L."/>
            <person name="Ceppi M."/>
            <person name="Conseiller E."/>
            <person name="Debuchy R."/>
            <person name="Malagnac F."/>
            <person name="Goarin A."/>
            <person name="Silar P."/>
            <person name="Lacoste S."/>
            <person name="Sallet E."/>
            <person name="Bensimon A."/>
            <person name="Giraud T."/>
            <person name="Brygoo Y."/>
        </authorList>
    </citation>
    <scope>NUCLEOTIDE SEQUENCE [LARGE SCALE GENOMIC DNA]</scope>
    <source>
        <strain evidence="3">FM 013</strain>
    </source>
</reference>
<dbReference type="Proteomes" id="UP000053732">
    <property type="component" value="Unassembled WGS sequence"/>
</dbReference>
<evidence type="ECO:0000313" key="3">
    <source>
        <dbReference type="Proteomes" id="UP000053732"/>
    </source>
</evidence>